<keyword evidence="2" id="KW-1185">Reference proteome</keyword>
<proteinExistence type="predicted"/>
<protein>
    <submittedName>
        <fullName evidence="1">Uncharacterized protein</fullName>
    </submittedName>
</protein>
<dbReference type="AlphaFoldDB" id="A0AAN7S690"/>
<name>A0AAN7S690_MYCAM</name>
<gene>
    <name evidence="1" type="ORF">QYF61_008547</name>
</gene>
<dbReference type="Proteomes" id="UP001333110">
    <property type="component" value="Unassembled WGS sequence"/>
</dbReference>
<sequence>MSRVIFHYIRLLRALSNLTLNISNDGASTTSLGNLFQCLSTLIINNSFLLSSQNVPTFSLKPLPLVLSLQALVHVFLVLGTPELDAVVQVGSHDSGVEWRITSLVLLDMLLFIQPRIRLAFWAASALYWFVSNSFIHNYPQVLLCSAALNPFIPQSVLILGIALTQVQDCALGLVELLKAIKVPHVVSDLIFSYNGRDFIAPTSALRFRDLTVCSPKIEGPDPSLHLAHIPQDCEFHEGMITAAYAATSLDCSY</sequence>
<comment type="caution">
    <text evidence="1">The sequence shown here is derived from an EMBL/GenBank/DDBJ whole genome shotgun (WGS) entry which is preliminary data.</text>
</comment>
<dbReference type="EMBL" id="JAUNZN010000001">
    <property type="protein sequence ID" value="KAK4830120.1"/>
    <property type="molecule type" value="Genomic_DNA"/>
</dbReference>
<accession>A0AAN7S690</accession>
<organism evidence="1 2">
    <name type="scientific">Mycteria americana</name>
    <name type="common">Wood stork</name>
    <dbReference type="NCBI Taxonomy" id="33587"/>
    <lineage>
        <taxon>Eukaryota</taxon>
        <taxon>Metazoa</taxon>
        <taxon>Chordata</taxon>
        <taxon>Craniata</taxon>
        <taxon>Vertebrata</taxon>
        <taxon>Euteleostomi</taxon>
        <taxon>Archelosauria</taxon>
        <taxon>Archosauria</taxon>
        <taxon>Dinosauria</taxon>
        <taxon>Saurischia</taxon>
        <taxon>Theropoda</taxon>
        <taxon>Coelurosauria</taxon>
        <taxon>Aves</taxon>
        <taxon>Neognathae</taxon>
        <taxon>Neoaves</taxon>
        <taxon>Aequornithes</taxon>
        <taxon>Ciconiiformes</taxon>
        <taxon>Ciconiidae</taxon>
        <taxon>Mycteria</taxon>
    </lineage>
</organism>
<evidence type="ECO:0000313" key="2">
    <source>
        <dbReference type="Proteomes" id="UP001333110"/>
    </source>
</evidence>
<evidence type="ECO:0000313" key="1">
    <source>
        <dbReference type="EMBL" id="KAK4830120.1"/>
    </source>
</evidence>
<reference evidence="1 2" key="1">
    <citation type="journal article" date="2023" name="J. Hered.">
        <title>Chromosome-level genome of the wood stork (Mycteria americana) provides insight into avian chromosome evolution.</title>
        <authorList>
            <person name="Flamio R. Jr."/>
            <person name="Ramstad K.M."/>
        </authorList>
    </citation>
    <scope>NUCLEOTIDE SEQUENCE [LARGE SCALE GENOMIC DNA]</scope>
    <source>
        <strain evidence="1">JAX WOST 10</strain>
    </source>
</reference>